<dbReference type="SUPFAM" id="SSF46966">
    <property type="entry name" value="Spectrin repeat"/>
    <property type="match status" value="2"/>
</dbReference>
<dbReference type="Ensembl" id="ENSMMDT00005015319.1">
    <property type="protein sequence ID" value="ENSMMDP00005014913.1"/>
    <property type="gene ID" value="ENSMMDG00005007624.1"/>
</dbReference>
<dbReference type="Proteomes" id="UP000472263">
    <property type="component" value="Chromosome 22"/>
</dbReference>
<name>A0A667XL09_9TELE</name>
<reference evidence="6" key="3">
    <citation type="submission" date="2025-09" db="UniProtKB">
        <authorList>
            <consortium name="Ensembl"/>
        </authorList>
    </citation>
    <scope>IDENTIFICATION</scope>
</reference>
<evidence type="ECO:0000256" key="1">
    <source>
        <dbReference type="ARBA" id="ARBA00004308"/>
    </source>
</evidence>
<keyword evidence="4" id="KW-0472">Membrane</keyword>
<evidence type="ECO:0000313" key="7">
    <source>
        <dbReference type="Proteomes" id="UP000472263"/>
    </source>
</evidence>
<sequence>MCVCVCVLRSRKPPPLHTGADWKVVLHLPQIETWLRATSERVTQLTHSAAQDTDNRHVDVHLVQLKDICEDISDHVEQIHALLETEFSLKLLSYSVNIIVDIRTVQLLWHQLRVSVLVLKERLLQGLQDSNGNYTRQTDILQTRLDALTEVDDCGQLTIRCSQDYFSLDCGITAFELSDYSPGDEPETRGPGEPGDENPGQNQEPGPEENQESPLEHFSNPELSQSADLLACPGQGDKSAVPSDSLNPTHSLSAAPTMQCGGSNHSEGSVSKRLLQGGSHSSEVSPTQPSLPKRAALFSPGEMEAEEAGAGLGNFCLASGFQFQAELSRSSPSLLDPPDRSKFCLELNSVYPGNVSQSYESLQVCLFVVVLFDFLLICLLSLILYQVRQLGAPEGSVCTELRGQRSSSGAGPTADAPLPLRDPPPQNNKSKQMEMTHTETHTRSEGGSDSSVPSPMREQFLSSDQESSPNREHWYGSEEFLALPAQLRKTEMLAMKLESLAQAVPLALQDVDDWELTELNPDWDLPFRRSHFPVGRFSPSSSSDIAPSLDESIESGPLSDLQSEDDEGRSSADRGRHITAPPEDKPGGASLVQRLLQDIQRQDKDPDIWKKIECFVLQLDGFIVWLQAALDSTENWTPPRQELDSLRLYLDTHLSFKLNVDSHSALKESVLEEGRALLSVITSHKSALQEILHMVSSQWDQLQRQIRRQHGWMLRALRCVQARLLHAGQSHEPASATRDPSANRQAPCLEGSAQRAALEQMYLSTSLPLSLSLSLSLALSPLSLQEFDAEYQELWDWLMDMDAMVTDSHQLLMSDDQRHHLYKVQNSRKASLLGRAESLQRSGAELPNDFHHKIHTLTHTWRQLEQSQSSPAGGVAVENPRSALSPLTNSLLEQLEARIKELKAWLRDTELLIFNSCLRQDQEASTQLQSFKSLCVEVRGRRRGVSSVLRLCQKLLQQSQHREALQLLSINLERRWEAIVMQALQWQNRLKRELGAEQVRAPRRHQHPLSLFVCLFVCLFVFSQ</sequence>
<dbReference type="SMART" id="SM00150">
    <property type="entry name" value="SPEC"/>
    <property type="match status" value="2"/>
</dbReference>
<evidence type="ECO:0000256" key="4">
    <source>
        <dbReference type="ARBA" id="ARBA00023136"/>
    </source>
</evidence>
<protein>
    <recommendedName>
        <fullName evidence="8">A kinase (PRKA) anchor protein 6</fullName>
    </recommendedName>
</protein>
<dbReference type="InParanoid" id="A0A667XL09"/>
<keyword evidence="3" id="KW-0677">Repeat</keyword>
<feature type="region of interest" description="Disordered" evidence="5">
    <location>
        <begin position="536"/>
        <end position="589"/>
    </location>
</feature>
<dbReference type="Gene3D" id="1.20.58.60">
    <property type="match status" value="2"/>
</dbReference>
<evidence type="ECO:0000256" key="5">
    <source>
        <dbReference type="SAM" id="MobiDB-lite"/>
    </source>
</evidence>
<reference evidence="6" key="2">
    <citation type="submission" date="2025-08" db="UniProtKB">
        <authorList>
            <consortium name="Ensembl"/>
        </authorList>
    </citation>
    <scope>IDENTIFICATION</scope>
</reference>
<dbReference type="InterPro" id="IPR018159">
    <property type="entry name" value="Spectrin/alpha-actinin"/>
</dbReference>
<evidence type="ECO:0000256" key="3">
    <source>
        <dbReference type="ARBA" id="ARBA00022737"/>
    </source>
</evidence>
<accession>A0A667XL09</accession>
<evidence type="ECO:0000256" key="2">
    <source>
        <dbReference type="ARBA" id="ARBA00022553"/>
    </source>
</evidence>
<feature type="compositionally biased region" description="Basic and acidic residues" evidence="5">
    <location>
        <begin position="568"/>
        <end position="586"/>
    </location>
</feature>
<feature type="region of interest" description="Disordered" evidence="5">
    <location>
        <begin position="401"/>
        <end position="473"/>
    </location>
</feature>
<feature type="compositionally biased region" description="Polar residues" evidence="5">
    <location>
        <begin position="278"/>
        <end position="290"/>
    </location>
</feature>
<feature type="compositionally biased region" description="Basic and acidic residues" evidence="5">
    <location>
        <begin position="431"/>
        <end position="446"/>
    </location>
</feature>
<feature type="region of interest" description="Disordered" evidence="5">
    <location>
        <begin position="177"/>
        <end position="294"/>
    </location>
</feature>
<comment type="subcellular location">
    <subcellularLocation>
        <location evidence="1">Endomembrane system</location>
    </subcellularLocation>
</comment>
<keyword evidence="7" id="KW-1185">Reference proteome</keyword>
<feature type="compositionally biased region" description="Polar residues" evidence="5">
    <location>
        <begin position="242"/>
        <end position="269"/>
    </location>
</feature>
<reference evidence="6" key="1">
    <citation type="submission" date="2019-06" db="EMBL/GenBank/DDBJ databases">
        <authorList>
            <consortium name="Wellcome Sanger Institute Data Sharing"/>
        </authorList>
    </citation>
    <scope>NUCLEOTIDE SEQUENCE [LARGE SCALE GENOMIC DNA]</scope>
</reference>
<keyword evidence="2" id="KW-0597">Phosphoprotein</keyword>
<evidence type="ECO:0008006" key="8">
    <source>
        <dbReference type="Google" id="ProtNLM"/>
    </source>
</evidence>
<dbReference type="AlphaFoldDB" id="A0A667XL09"/>
<proteinExistence type="predicted"/>
<dbReference type="GeneTree" id="ENSGT00810000125473"/>
<evidence type="ECO:0000313" key="6">
    <source>
        <dbReference type="Ensembl" id="ENSMMDP00005014913.1"/>
    </source>
</evidence>
<organism evidence="6 7">
    <name type="scientific">Myripristis murdjan</name>
    <name type="common">pinecone soldierfish</name>
    <dbReference type="NCBI Taxonomy" id="586833"/>
    <lineage>
        <taxon>Eukaryota</taxon>
        <taxon>Metazoa</taxon>
        <taxon>Chordata</taxon>
        <taxon>Craniata</taxon>
        <taxon>Vertebrata</taxon>
        <taxon>Euteleostomi</taxon>
        <taxon>Actinopterygii</taxon>
        <taxon>Neopterygii</taxon>
        <taxon>Teleostei</taxon>
        <taxon>Neoteleostei</taxon>
        <taxon>Acanthomorphata</taxon>
        <taxon>Holocentriformes</taxon>
        <taxon>Holocentridae</taxon>
        <taxon>Myripristis</taxon>
    </lineage>
</organism>
<dbReference type="PANTHER" id="PTHR14514:SF2">
    <property type="entry name" value="A-KINASE ANCHOR PROTEIN 6"/>
    <property type="match status" value="1"/>
</dbReference>
<feature type="compositionally biased region" description="Low complexity" evidence="5">
    <location>
        <begin position="538"/>
        <end position="550"/>
    </location>
</feature>
<dbReference type="PANTHER" id="PTHR14514">
    <property type="entry name" value="PKA ANCHORING PROTEIN"/>
    <property type="match status" value="1"/>
</dbReference>